<dbReference type="Proteomes" id="UP000283095">
    <property type="component" value="Chromosome"/>
</dbReference>
<accession>A0A3Q9RMU2</accession>
<sequence>MGDICIALIKEIVMRCFMNHRSSSGVKTSRQLQLFGEHHHS</sequence>
<proteinExistence type="predicted"/>
<organism evidence="1 2">
    <name type="scientific">Peribacillus asahii</name>
    <dbReference type="NCBI Taxonomy" id="228899"/>
    <lineage>
        <taxon>Bacteria</taxon>
        <taxon>Bacillati</taxon>
        <taxon>Bacillota</taxon>
        <taxon>Bacilli</taxon>
        <taxon>Bacillales</taxon>
        <taxon>Bacillaceae</taxon>
        <taxon>Peribacillus</taxon>
    </lineage>
</organism>
<reference evidence="1 2" key="1">
    <citation type="submission" date="2018-01" db="EMBL/GenBank/DDBJ databases">
        <title>Bacillus asahii Genome sequencing and assembly.</title>
        <authorList>
            <person name="Jiang H."/>
            <person name="Feng Y."/>
            <person name="Zhao F."/>
            <person name="Lin X."/>
        </authorList>
    </citation>
    <scope>NUCLEOTIDE SEQUENCE [LARGE SCALE GENOMIC DNA]</scope>
    <source>
        <strain evidence="1 2">OM18</strain>
    </source>
</reference>
<dbReference type="AlphaFoldDB" id="A0A3Q9RMU2"/>
<dbReference type="EMBL" id="CP026095">
    <property type="protein sequence ID" value="AZV43144.1"/>
    <property type="molecule type" value="Genomic_DNA"/>
</dbReference>
<gene>
    <name evidence="1" type="ORF">BAOM_2535</name>
</gene>
<protein>
    <submittedName>
        <fullName evidence="1">Uncharacterized protein</fullName>
    </submittedName>
</protein>
<dbReference type="KEGG" id="pasa:BAOM_2535"/>
<name>A0A3Q9RMU2_9BACI</name>
<evidence type="ECO:0000313" key="2">
    <source>
        <dbReference type="Proteomes" id="UP000283095"/>
    </source>
</evidence>
<evidence type="ECO:0000313" key="1">
    <source>
        <dbReference type="EMBL" id="AZV43144.1"/>
    </source>
</evidence>